<keyword evidence="3" id="KW-1185">Reference proteome</keyword>
<sequence length="116" mass="13461">MTIEHQFNMLVREIRKECVGNGPREITTRFAGSWAISEMKGNLTNIEKFMIESREGHQMVHEARTTLVKRIYEDSAKVKKLEELVRAKLVSIYADINIDLDIAMTVYVFDKDIKVN</sequence>
<dbReference type="OrthoDB" id="2375124at2"/>
<organism evidence="2 3">
    <name type="scientific">Sporosarcina globispora</name>
    <name type="common">Bacillus globisporus</name>
    <dbReference type="NCBI Taxonomy" id="1459"/>
    <lineage>
        <taxon>Bacteria</taxon>
        <taxon>Bacillati</taxon>
        <taxon>Bacillota</taxon>
        <taxon>Bacilli</taxon>
        <taxon>Bacillales</taxon>
        <taxon>Caryophanaceae</taxon>
        <taxon>Sporosarcina</taxon>
    </lineage>
</organism>
<dbReference type="PATRIC" id="fig|1459.3.peg.6008"/>
<protein>
    <recommendedName>
        <fullName evidence="1">Na+-translocating membrane potential-generating system MpsC domain-containing protein</fullName>
    </recommendedName>
</protein>
<dbReference type="InterPro" id="IPR018745">
    <property type="entry name" value="MpsC"/>
</dbReference>
<dbReference type="RefSeq" id="WP_053437513.1">
    <property type="nucleotide sequence ID" value="NZ_LGUF01000007.1"/>
</dbReference>
<evidence type="ECO:0000313" key="3">
    <source>
        <dbReference type="Proteomes" id="UP000037109"/>
    </source>
</evidence>
<dbReference type="EMBL" id="LGUF01000007">
    <property type="protein sequence ID" value="KON90137.1"/>
    <property type="molecule type" value="Genomic_DNA"/>
</dbReference>
<proteinExistence type="predicted"/>
<dbReference type="Pfam" id="PF10057">
    <property type="entry name" value="MpsC"/>
    <property type="match status" value="1"/>
</dbReference>
<dbReference type="Proteomes" id="UP000037109">
    <property type="component" value="Unassembled WGS sequence"/>
</dbReference>
<feature type="domain" description="Na+-translocating membrane potential-generating system MpsC" evidence="1">
    <location>
        <begin position="3"/>
        <end position="111"/>
    </location>
</feature>
<comment type="caution">
    <text evidence="2">The sequence shown here is derived from an EMBL/GenBank/DDBJ whole genome shotgun (WGS) entry which is preliminary data.</text>
</comment>
<dbReference type="AlphaFoldDB" id="A0A0M0GKW2"/>
<reference evidence="3" key="1">
    <citation type="submission" date="2015-07" db="EMBL/GenBank/DDBJ databases">
        <title>Fjat-10036 dsm4.</title>
        <authorList>
            <person name="Liu B."/>
            <person name="Wang J."/>
            <person name="Zhu Y."/>
            <person name="Liu G."/>
            <person name="Chen Q."/>
            <person name="Chen Z."/>
            <person name="Lan J."/>
            <person name="Che J."/>
            <person name="Ge C."/>
            <person name="Shi H."/>
            <person name="Pan Z."/>
            <person name="Liu X."/>
        </authorList>
    </citation>
    <scope>NUCLEOTIDE SEQUENCE [LARGE SCALE GENOMIC DNA]</scope>
    <source>
        <strain evidence="3">DSM 4</strain>
    </source>
</reference>
<evidence type="ECO:0000259" key="1">
    <source>
        <dbReference type="Pfam" id="PF10057"/>
    </source>
</evidence>
<accession>A0A0M0GKW2</accession>
<evidence type="ECO:0000313" key="2">
    <source>
        <dbReference type="EMBL" id="KON90137.1"/>
    </source>
</evidence>
<dbReference type="STRING" id="1459.AF332_27270"/>
<gene>
    <name evidence="2" type="ORF">AF332_27270</name>
</gene>
<name>A0A0M0GKW2_SPOGL</name>